<dbReference type="Proteomes" id="UP001311232">
    <property type="component" value="Unassembled WGS sequence"/>
</dbReference>
<dbReference type="GO" id="GO:0005737">
    <property type="term" value="C:cytoplasm"/>
    <property type="evidence" value="ECO:0007669"/>
    <property type="project" value="UniProtKB-SubCell"/>
</dbReference>
<dbReference type="SUPFAM" id="SSF49562">
    <property type="entry name" value="C2 domain (Calcium/lipid-binding domain, CaLB)"/>
    <property type="match status" value="1"/>
</dbReference>
<feature type="domain" description="C2" evidence="9">
    <location>
        <begin position="641"/>
        <end position="765"/>
    </location>
</feature>
<keyword evidence="5 7" id="KW-0175">Coiled coil</keyword>
<dbReference type="Gene3D" id="2.60.40.150">
    <property type="entry name" value="C2 domain"/>
    <property type="match status" value="1"/>
</dbReference>
<dbReference type="InterPro" id="IPR000008">
    <property type="entry name" value="C2_dom"/>
</dbReference>
<keyword evidence="4" id="KW-0805">Transcription regulation</keyword>
<feature type="region of interest" description="Disordered" evidence="8">
    <location>
        <begin position="779"/>
        <end position="801"/>
    </location>
</feature>
<feature type="coiled-coil region" evidence="7">
    <location>
        <begin position="128"/>
        <end position="155"/>
    </location>
</feature>
<name>A0AAV9SG92_9TELE</name>
<dbReference type="GO" id="GO:0016477">
    <property type="term" value="P:cell migration"/>
    <property type="evidence" value="ECO:0007669"/>
    <property type="project" value="TreeGrafter"/>
</dbReference>
<comment type="caution">
    <text evidence="11">The sequence shown here is derived from an EMBL/GenBank/DDBJ whole genome shotgun (WGS) entry which is preliminary data.</text>
</comment>
<dbReference type="CDD" id="cd00201">
    <property type="entry name" value="WW"/>
    <property type="match status" value="1"/>
</dbReference>
<dbReference type="GO" id="GO:0019900">
    <property type="term" value="F:kinase binding"/>
    <property type="evidence" value="ECO:0007669"/>
    <property type="project" value="TreeGrafter"/>
</dbReference>
<dbReference type="GO" id="GO:0006355">
    <property type="term" value="P:regulation of DNA-templated transcription"/>
    <property type="evidence" value="ECO:0007669"/>
    <property type="project" value="TreeGrafter"/>
</dbReference>
<feature type="compositionally biased region" description="Basic and acidic residues" evidence="8">
    <location>
        <begin position="787"/>
        <end position="800"/>
    </location>
</feature>
<feature type="region of interest" description="Disordered" evidence="8">
    <location>
        <begin position="400"/>
        <end position="421"/>
    </location>
</feature>
<feature type="coiled-coil region" evidence="7">
    <location>
        <begin position="266"/>
        <end position="293"/>
    </location>
</feature>
<feature type="compositionally biased region" description="Basic and acidic residues" evidence="8">
    <location>
        <begin position="1016"/>
        <end position="1026"/>
    </location>
</feature>
<dbReference type="Pfam" id="PF00168">
    <property type="entry name" value="C2"/>
    <property type="match status" value="1"/>
</dbReference>
<evidence type="ECO:0008006" key="13">
    <source>
        <dbReference type="Google" id="ProtNLM"/>
    </source>
</evidence>
<protein>
    <recommendedName>
        <fullName evidence="13">WWC family member 3</fullName>
    </recommendedName>
</protein>
<dbReference type="Gene3D" id="2.20.70.10">
    <property type="match status" value="1"/>
</dbReference>
<dbReference type="InterPro" id="IPR057747">
    <property type="entry name" value="WWC1_hairpin"/>
</dbReference>
<dbReference type="PROSITE" id="PS50020">
    <property type="entry name" value="WW_DOMAIN_2"/>
    <property type="match status" value="1"/>
</dbReference>
<evidence type="ECO:0000256" key="2">
    <source>
        <dbReference type="ARBA" id="ARBA00022490"/>
    </source>
</evidence>
<evidence type="ECO:0000256" key="1">
    <source>
        <dbReference type="ARBA" id="ARBA00004496"/>
    </source>
</evidence>
<keyword evidence="3" id="KW-0677">Repeat</keyword>
<dbReference type="InterPro" id="IPR051105">
    <property type="entry name" value="WWC/KIBRA_Hippo_Reg"/>
</dbReference>
<accession>A0AAV9SG92</accession>
<evidence type="ECO:0000313" key="11">
    <source>
        <dbReference type="EMBL" id="KAK5620337.1"/>
    </source>
</evidence>
<feature type="region of interest" description="Disordered" evidence="8">
    <location>
        <begin position="896"/>
        <end position="919"/>
    </location>
</feature>
<dbReference type="SUPFAM" id="SSF51045">
    <property type="entry name" value="WW domain"/>
    <property type="match status" value="1"/>
</dbReference>
<evidence type="ECO:0000313" key="12">
    <source>
        <dbReference type="Proteomes" id="UP001311232"/>
    </source>
</evidence>
<dbReference type="Pfam" id="PF00397">
    <property type="entry name" value="WW"/>
    <property type="match status" value="1"/>
</dbReference>
<dbReference type="EMBL" id="JAHHUM010000370">
    <property type="protein sequence ID" value="KAK5620337.1"/>
    <property type="molecule type" value="Genomic_DNA"/>
</dbReference>
<dbReference type="CDD" id="cd08680">
    <property type="entry name" value="C2_Kibra"/>
    <property type="match status" value="1"/>
</dbReference>
<evidence type="ECO:0000256" key="5">
    <source>
        <dbReference type="ARBA" id="ARBA00023054"/>
    </source>
</evidence>
<evidence type="ECO:0000256" key="3">
    <source>
        <dbReference type="ARBA" id="ARBA00022737"/>
    </source>
</evidence>
<evidence type="ECO:0000256" key="4">
    <source>
        <dbReference type="ARBA" id="ARBA00023015"/>
    </source>
</evidence>
<dbReference type="SMART" id="SM00456">
    <property type="entry name" value="WW"/>
    <property type="match status" value="1"/>
</dbReference>
<evidence type="ECO:0000256" key="7">
    <source>
        <dbReference type="SAM" id="Coils"/>
    </source>
</evidence>
<dbReference type="PANTHER" id="PTHR14791">
    <property type="entry name" value="BOMB/KIRA PROTEINS"/>
    <property type="match status" value="1"/>
</dbReference>
<reference evidence="11 12" key="1">
    <citation type="submission" date="2021-06" db="EMBL/GenBank/DDBJ databases">
        <authorList>
            <person name="Palmer J.M."/>
        </authorList>
    </citation>
    <scope>NUCLEOTIDE SEQUENCE [LARGE SCALE GENOMIC DNA]</scope>
    <source>
        <strain evidence="11 12">MEX-2019</strain>
        <tissue evidence="11">Muscle</tissue>
    </source>
</reference>
<dbReference type="GO" id="GO:0060090">
    <property type="term" value="F:molecular adaptor activity"/>
    <property type="evidence" value="ECO:0007669"/>
    <property type="project" value="TreeGrafter"/>
</dbReference>
<feature type="region of interest" description="Disordered" evidence="8">
    <location>
        <begin position="1010"/>
        <end position="1050"/>
    </location>
</feature>
<proteinExistence type="predicted"/>
<comment type="subcellular location">
    <subcellularLocation>
        <location evidence="1">Cytoplasm</location>
    </subcellularLocation>
</comment>
<evidence type="ECO:0000259" key="10">
    <source>
        <dbReference type="PROSITE" id="PS50020"/>
    </source>
</evidence>
<feature type="region of interest" description="Disordered" evidence="8">
    <location>
        <begin position="464"/>
        <end position="516"/>
    </location>
</feature>
<dbReference type="FunFam" id="2.20.70.10:FF:000001">
    <property type="entry name" value="Membrane-associated guanylate kinase, WW and PDZ domain-containing protein 1"/>
    <property type="match status" value="1"/>
</dbReference>
<feature type="domain" description="WW" evidence="10">
    <location>
        <begin position="18"/>
        <end position="51"/>
    </location>
</feature>
<dbReference type="PROSITE" id="PS50004">
    <property type="entry name" value="C2"/>
    <property type="match status" value="1"/>
</dbReference>
<dbReference type="GO" id="GO:0046621">
    <property type="term" value="P:negative regulation of organ growth"/>
    <property type="evidence" value="ECO:0007669"/>
    <property type="project" value="TreeGrafter"/>
</dbReference>
<gene>
    <name evidence="11" type="ORF">CRENBAI_025317</name>
</gene>
<keyword evidence="12" id="KW-1185">Reference proteome</keyword>
<evidence type="ECO:0000259" key="9">
    <source>
        <dbReference type="PROSITE" id="PS50004"/>
    </source>
</evidence>
<organism evidence="11 12">
    <name type="scientific">Crenichthys baileyi</name>
    <name type="common">White River springfish</name>
    <dbReference type="NCBI Taxonomy" id="28760"/>
    <lineage>
        <taxon>Eukaryota</taxon>
        <taxon>Metazoa</taxon>
        <taxon>Chordata</taxon>
        <taxon>Craniata</taxon>
        <taxon>Vertebrata</taxon>
        <taxon>Euteleostomi</taxon>
        <taxon>Actinopterygii</taxon>
        <taxon>Neopterygii</taxon>
        <taxon>Teleostei</taxon>
        <taxon>Neoteleostei</taxon>
        <taxon>Acanthomorphata</taxon>
        <taxon>Ovalentaria</taxon>
        <taxon>Atherinomorphae</taxon>
        <taxon>Cyprinodontiformes</taxon>
        <taxon>Goodeidae</taxon>
        <taxon>Crenichthys</taxon>
    </lineage>
</organism>
<evidence type="ECO:0000256" key="6">
    <source>
        <dbReference type="ARBA" id="ARBA00023163"/>
    </source>
</evidence>
<dbReference type="PANTHER" id="PTHR14791:SF25">
    <property type="entry name" value="PROTEIN WWC3"/>
    <property type="match status" value="1"/>
</dbReference>
<keyword evidence="6" id="KW-0804">Transcription</keyword>
<dbReference type="InterPro" id="IPR001202">
    <property type="entry name" value="WW_dom"/>
</dbReference>
<dbReference type="InterPro" id="IPR036020">
    <property type="entry name" value="WW_dom_sf"/>
</dbReference>
<dbReference type="AlphaFoldDB" id="A0AAV9SG92"/>
<evidence type="ECO:0000256" key="8">
    <source>
        <dbReference type="SAM" id="MobiDB-lite"/>
    </source>
</evidence>
<keyword evidence="2" id="KW-0963">Cytoplasm</keyword>
<dbReference type="InterPro" id="IPR035892">
    <property type="entry name" value="C2_domain_sf"/>
</dbReference>
<dbReference type="GO" id="GO:0035330">
    <property type="term" value="P:regulation of hippo signaling"/>
    <property type="evidence" value="ECO:0007669"/>
    <property type="project" value="TreeGrafter"/>
</dbReference>
<dbReference type="Pfam" id="PF25802">
    <property type="entry name" value="WWC1"/>
    <property type="match status" value="1"/>
</dbReference>
<dbReference type="InterPro" id="IPR037771">
    <property type="entry name" value="C2_WWC"/>
</dbReference>
<feature type="compositionally biased region" description="Low complexity" evidence="8">
    <location>
        <begin position="484"/>
        <end position="501"/>
    </location>
</feature>
<sequence length="1074" mass="121240">MSVIKITKPLTFADCVGDELPLGWEEVYDQQVGVYYIDHINKTTQIENPRTQWRQEQERMLKEYLVVAQEALNAKKEMYLVKQQRLELAQQEMLRLDELTGDNHSITSTFSGSSSSAKYDPDQIKVEIACKRERLSRLKQELAQVKQELQYKEMGVETLQEIDRKMSCSQTNYKLDEAQAIFSELRSIKKAISTGERERQDLIQSLAKLTVNFQSSLSISDAASELANSTPTIGDSCNPQQYCDTGCQTDIMGEYGSQDSSHLVDKVKLNWQYEEAKKKVQSIQHQLAQLDSEIWPGRAEADRDMDFMQLLREKEALLQDLILVSRQSHTPGTQQQLEEERCRLEEEVQRAHSSQSQGANQRLLQQEKRNVLLRQLQEATRITTYLHSQLKSLSASSLTVSSSSSRGSLASSRGSLASSRGSLSSISFSDIYGVPQYERHDGAAEPLDPYVRYLLPPESISRDCSVFSPDHLTQNKGKRSHDTPQSLASLSSRSSLSSLSPPSSPMDTPYHSAPQDCPLAQMTEEYMEQAGRGLLEGLRSQSQTLSHSVMMSSEDMVSPAALHQLDNKIQRDSGAQTAFTSTGVTLRGNSANRSGRRARRVSVGVSEDALATDSGVFEAWGKRAEEYDELSYTKELSTANEPTQIQLGLLWESTSQSLRLHVLQLKNLNCSNVRESYKVYVKVHLIPLDASRACAFYCCTALEPQCHMSFNEGFRIPVPANALAVCALQLSVCSLGPQAQEELLGTAKLSLADREGSAEMVYHWLRVQILSGTDSQRLEQKSLNNRRNNDSQEDEPRPRAMDTVSNLLSRTTTHLEERGSELELQRLEKDMRGEVTSERSWQAESVDSGCSSSAAFMTHCSEGLCAEGICTSTGGRFNQTPSRLSAVKVEKATMTEGPFPEPLYRSDSDSSTLPKKSPFVRNTLERRTLRYKQQSYRSSLAEQPTRTSLDLELDLQACRTRQRQLMEELSALRELKLRLEEPQSSEDNEFPNWALRDERFRCLLREAQRQASQSKQEQRQEEAAERRLRKASKEVLQMRGQNQKEPLPVQTFREKMAFFTRPRFNIPPLPADDV</sequence>